<evidence type="ECO:0000256" key="1">
    <source>
        <dbReference type="SAM" id="SignalP"/>
    </source>
</evidence>
<dbReference type="AlphaFoldDB" id="A0A6A6RUR0"/>
<keyword evidence="3" id="KW-1185">Reference proteome</keyword>
<dbReference type="OrthoDB" id="3782277at2759"/>
<evidence type="ECO:0000313" key="3">
    <source>
        <dbReference type="Proteomes" id="UP000799753"/>
    </source>
</evidence>
<proteinExistence type="predicted"/>
<feature type="signal peptide" evidence="1">
    <location>
        <begin position="1"/>
        <end position="20"/>
    </location>
</feature>
<name>A0A6A6RUR0_9PLEO</name>
<evidence type="ECO:0008006" key="4">
    <source>
        <dbReference type="Google" id="ProtNLM"/>
    </source>
</evidence>
<accession>A0A6A6RUR0</accession>
<gene>
    <name evidence="2" type="ORF">P280DRAFT_471556</name>
</gene>
<dbReference type="Proteomes" id="UP000799753">
    <property type="component" value="Unassembled WGS sequence"/>
</dbReference>
<keyword evidence="1" id="KW-0732">Signal</keyword>
<organism evidence="2 3">
    <name type="scientific">Massarina eburnea CBS 473.64</name>
    <dbReference type="NCBI Taxonomy" id="1395130"/>
    <lineage>
        <taxon>Eukaryota</taxon>
        <taxon>Fungi</taxon>
        <taxon>Dikarya</taxon>
        <taxon>Ascomycota</taxon>
        <taxon>Pezizomycotina</taxon>
        <taxon>Dothideomycetes</taxon>
        <taxon>Pleosporomycetidae</taxon>
        <taxon>Pleosporales</taxon>
        <taxon>Massarineae</taxon>
        <taxon>Massarinaceae</taxon>
        <taxon>Massarina</taxon>
    </lineage>
</organism>
<evidence type="ECO:0000313" key="2">
    <source>
        <dbReference type="EMBL" id="KAF2638461.1"/>
    </source>
</evidence>
<feature type="chain" id="PRO_5025465334" description="AA1-like domain-containing protein" evidence="1">
    <location>
        <begin position="21"/>
        <end position="160"/>
    </location>
</feature>
<reference evidence="2" key="1">
    <citation type="journal article" date="2020" name="Stud. Mycol.">
        <title>101 Dothideomycetes genomes: a test case for predicting lifestyles and emergence of pathogens.</title>
        <authorList>
            <person name="Haridas S."/>
            <person name="Albert R."/>
            <person name="Binder M."/>
            <person name="Bloem J."/>
            <person name="Labutti K."/>
            <person name="Salamov A."/>
            <person name="Andreopoulos B."/>
            <person name="Baker S."/>
            <person name="Barry K."/>
            <person name="Bills G."/>
            <person name="Bluhm B."/>
            <person name="Cannon C."/>
            <person name="Castanera R."/>
            <person name="Culley D."/>
            <person name="Daum C."/>
            <person name="Ezra D."/>
            <person name="Gonzalez J."/>
            <person name="Henrissat B."/>
            <person name="Kuo A."/>
            <person name="Liang C."/>
            <person name="Lipzen A."/>
            <person name="Lutzoni F."/>
            <person name="Magnuson J."/>
            <person name="Mondo S."/>
            <person name="Nolan M."/>
            <person name="Ohm R."/>
            <person name="Pangilinan J."/>
            <person name="Park H.-J."/>
            <person name="Ramirez L."/>
            <person name="Alfaro M."/>
            <person name="Sun H."/>
            <person name="Tritt A."/>
            <person name="Yoshinaga Y."/>
            <person name="Zwiers L.-H."/>
            <person name="Turgeon B."/>
            <person name="Goodwin S."/>
            <person name="Spatafora J."/>
            <person name="Crous P."/>
            <person name="Grigoriev I."/>
        </authorList>
    </citation>
    <scope>NUCLEOTIDE SEQUENCE</scope>
    <source>
        <strain evidence="2">CBS 473.64</strain>
    </source>
</reference>
<sequence length="160" mass="17915">MHFPALNGLFLGTAFVSVSATPLHLRQIKDAVVFTVTNLVAFEADPYVDGAQSNLTFHVADTRPGFEAETNCVVPNTYFNLHAISALYDVCEKREWSYSYGDRGLTVQRRWRANDTAYVTGTASQAWGWKEEGPGANVTKFADGKLYVRKEEWLFPVSEL</sequence>
<protein>
    <recommendedName>
        <fullName evidence="4">AA1-like domain-containing protein</fullName>
    </recommendedName>
</protein>
<dbReference type="EMBL" id="MU006790">
    <property type="protein sequence ID" value="KAF2638461.1"/>
    <property type="molecule type" value="Genomic_DNA"/>
</dbReference>